<evidence type="ECO:0000313" key="2">
    <source>
        <dbReference type="Proteomes" id="UP000007490"/>
    </source>
</evidence>
<dbReference type="OrthoDB" id="70990at2157"/>
<dbReference type="eggNOG" id="arCOG00362">
    <property type="taxonomic scope" value="Archaea"/>
</dbReference>
<dbReference type="InterPro" id="IPR015867">
    <property type="entry name" value="N-reg_PII/ATP_PRibTrfase_C"/>
</dbReference>
<name>F0T629_METLA</name>
<dbReference type="GeneID" id="10278788"/>
<dbReference type="InterPro" id="IPR011322">
    <property type="entry name" value="N-reg_PII-like_a/b"/>
</dbReference>
<evidence type="ECO:0000313" key="1">
    <source>
        <dbReference type="EMBL" id="ADZ10536.1"/>
    </source>
</evidence>
<dbReference type="InterPro" id="IPR027417">
    <property type="entry name" value="P-loop_NTPase"/>
</dbReference>
<accession>F0T629</accession>
<gene>
    <name evidence="1" type="ordered locus">Metbo_2322</name>
</gene>
<dbReference type="EMBL" id="CP002551">
    <property type="protein sequence ID" value="ADZ10536.1"/>
    <property type="molecule type" value="Genomic_DNA"/>
</dbReference>
<reference evidence="1 2" key="2">
    <citation type="journal article" date="2014" name="Int. J. Syst. Evol. Microbiol.">
        <title>Methanobacterium paludis sp. nov. and a novel strain of Methanobacterium lacus isolated from northern peatlands.</title>
        <authorList>
            <person name="Cadillo-Quiroz H."/>
            <person name="Brauer S.L."/>
            <person name="Goodson N."/>
            <person name="Yavitt J.B."/>
            <person name="Zinder S.H."/>
        </authorList>
    </citation>
    <scope>NUCLEOTIDE SEQUENCE [LARGE SCALE GENOMIC DNA]</scope>
    <source>
        <strain evidence="1 2">AL-21</strain>
    </source>
</reference>
<dbReference type="SUPFAM" id="SSF52540">
    <property type="entry name" value="P-loop containing nucleoside triphosphate hydrolases"/>
    <property type="match status" value="1"/>
</dbReference>
<dbReference type="RefSeq" id="WP_013645887.1">
    <property type="nucleotide sequence ID" value="NC_015216.1"/>
</dbReference>
<dbReference type="AlphaFoldDB" id="F0T629"/>
<dbReference type="STRING" id="877455.Metbo_2322"/>
<dbReference type="Gene3D" id="3.30.70.120">
    <property type="match status" value="1"/>
</dbReference>
<protein>
    <submittedName>
        <fullName evidence="1">Nitrogen regulatory protein P-II</fullName>
    </submittedName>
</protein>
<dbReference type="HOGENOM" id="CLU_917070_0_0_2"/>
<dbReference type="SUPFAM" id="SSF54913">
    <property type="entry name" value="GlnB-like"/>
    <property type="match status" value="1"/>
</dbReference>
<proteinExistence type="predicted"/>
<dbReference type="Gene3D" id="3.40.50.300">
    <property type="entry name" value="P-loop containing nucleotide triphosphate hydrolases"/>
    <property type="match status" value="1"/>
</dbReference>
<keyword evidence="2" id="KW-1185">Reference proteome</keyword>
<dbReference type="KEGG" id="mel:Metbo_2322"/>
<dbReference type="eggNOG" id="arCOG02305">
    <property type="taxonomic scope" value="Archaea"/>
</dbReference>
<dbReference type="CDD" id="cd00882">
    <property type="entry name" value="Ras_like_GTPase"/>
    <property type="match status" value="1"/>
</dbReference>
<reference evidence="2" key="1">
    <citation type="submission" date="2011-02" db="EMBL/GenBank/DDBJ databases">
        <title>Complete sequence of Methanobacterium sp. AL-21.</title>
        <authorList>
            <consortium name="US DOE Joint Genome Institute"/>
            <person name="Lucas S."/>
            <person name="Copeland A."/>
            <person name="Lapidus A."/>
            <person name="Cheng J.-F."/>
            <person name="Goodwin L."/>
            <person name="Pitluck S."/>
            <person name="Chertkov O."/>
            <person name="Detter J.C."/>
            <person name="Han C."/>
            <person name="Tapia R."/>
            <person name="Land M."/>
            <person name="Hauser L."/>
            <person name="Kyrpides N."/>
            <person name="Ivanova N."/>
            <person name="Mikhailova N."/>
            <person name="Pagani I."/>
            <person name="Cadillo-Quiroz H."/>
            <person name="Imachi H."/>
            <person name="Zinder S."/>
            <person name="Liu W."/>
            <person name="Woyke T."/>
        </authorList>
    </citation>
    <scope>NUCLEOTIDE SEQUENCE [LARGE SCALE GENOMIC DNA]</scope>
    <source>
        <strain evidence="2">AL-21</strain>
    </source>
</reference>
<dbReference type="Proteomes" id="UP000007490">
    <property type="component" value="Chromosome"/>
</dbReference>
<sequence>MGYKTNILIIGPSNSGKDTVVNNVEWGETRIMVASYASVVLNNNKNYLFMLKGEDNYKSFDEILLFQDGQGPDGIIMVLDSSKGFKENDLDVVEMIISQEIPHVIFANKQDMGNQNLNNHFTNSLIVPTIANEGIGINDGFKLLLKSVNDDSELTNSKPLPKVKTEFKREEPSRINDNDMVAKMKDALIPSKNHGICRLKMSMHPVELENVMKVLENNGFANMTVIKNRLVQDVGSKEIYRGYKHEARMKMRTELIMTIRSDEVSYVVDAIKSIKTDDIDDYISIKPVEDVLRVRTLERGVNALD</sequence>
<organism evidence="1 2">
    <name type="scientific">Methanobacterium lacus (strain AL-21)</name>
    <dbReference type="NCBI Taxonomy" id="877455"/>
    <lineage>
        <taxon>Archaea</taxon>
        <taxon>Methanobacteriati</taxon>
        <taxon>Methanobacteriota</taxon>
        <taxon>Methanomada group</taxon>
        <taxon>Methanobacteria</taxon>
        <taxon>Methanobacteriales</taxon>
        <taxon>Methanobacteriaceae</taxon>
        <taxon>Methanobacterium</taxon>
    </lineage>
</organism>